<evidence type="ECO:0000259" key="2">
    <source>
        <dbReference type="PROSITE" id="PS50093"/>
    </source>
</evidence>
<protein>
    <recommendedName>
        <fullName evidence="6">PKD domain-containing protein</fullName>
    </recommendedName>
</protein>
<accession>A0A1Y1QR67</accession>
<comment type="caution">
    <text evidence="4">The sequence shown here is derived from an EMBL/GenBank/DDBJ whole genome shotgun (WGS) entry which is preliminary data.</text>
</comment>
<dbReference type="PROSITE" id="PS50093">
    <property type="entry name" value="PKD"/>
    <property type="match status" value="1"/>
</dbReference>
<dbReference type="InterPro" id="IPR036116">
    <property type="entry name" value="FN3_sf"/>
</dbReference>
<feature type="compositionally biased region" description="Basic and acidic residues" evidence="1">
    <location>
        <begin position="1072"/>
        <end position="1088"/>
    </location>
</feature>
<dbReference type="Gene3D" id="2.60.40.10">
    <property type="entry name" value="Immunoglobulins"/>
    <property type="match status" value="2"/>
</dbReference>
<dbReference type="CDD" id="cd00146">
    <property type="entry name" value="PKD"/>
    <property type="match status" value="1"/>
</dbReference>
<dbReference type="SUPFAM" id="SSF49299">
    <property type="entry name" value="PKD domain"/>
    <property type="match status" value="1"/>
</dbReference>
<name>A0A1Y1QR67_9GAMM</name>
<sequence>MKSIPSGWGTAQHHNLQWLMPFLLLLSLLLSGCGGGSAATPATVNNAGGTTVTPPVVTPPPAVIPAPVTPPVSPNKVPSALDASATLVDGTAGEITLVAVDLDGDAVRYVVVSQPAHGTLGSVGSDGKVKYTPTAGYVGADSFTYKVNDGKADSAVATVKLTVKAKADGGTTGSTNHAPVAVAGNLTVSNSGSDWVKLEATDADGDTLTFRIVTQPAHGTLRLGQGNVYIYTPNSSYEGDDSFTFVANDGKVDSAAATVGVRVYTNTADSGSDTAEQKISGRVLDGYLQGARVFWDCNGDLKINTDEINVTSGAGGRYQISPAPKTSCKLLADVPSTAIDEDTNQAVGGSVILAALPSNPKIITPLTTLVTVGKMTEAEVREKFKLSLLEKDYIKAGVAGISQHDAAKVTMIGLQAVDGQIRNATETERNAIVGQSLLHVFNAGYDPNSGKSLTKAQLDAIKAAIPQRSSMPQVAPVNFVLNPKTTSSFSDTQKQLIKDALDAANTYDIISGLTIRWSELPDNIRRDLGERAAKAMPVTAQIEKLRVSIRKDADTYRELIDGARKNANSEMLAFVTSRSLSITTDIAKSSLSFVPASSIVKKYEYVSWKKKTKYSPWEKITKYSQTGKKRLEQIEKVKNFLECQSLSNQGFEYLITEDSLDIKKSLDIAIQTLECLSSQMSKNGKLGVKIIGIAKNGYKLNALDGNQKDLQDLLEGTKLMAEILSAVFDAAECDKCAATVNLLGAVIDGQLAAIELDEVGNKALTTLQIQLNILGEEFNKIANEYSLLFFAARVDPYIMVDVEADFNFTNPMQSKNIQVIFTPAISDEARKKGGGTIGYEWDFGDKTGISSTSQVTHAYAKSGSYDVTFTVKSVAAGNPYSLSVTKSLQIGLSDAAIAALKMRLQYPIVIPSSKRVAAKAEGTASTTTASTIAIEPGNCYGSTDFFNGVENTLGVIPYDVKIYNKVTGRPRGGRHCLTDTSGNVNYEYNESWFSKLGEDVDLANHYMVVTAGHTDRCSGKQTTIRRDDITTDFDLGEITLCTSATTDTDTDGMPDVWELENGLDPKNPADAPQDKDGDGISNLDEFKGNTDPSRLVTPQNFRATASDGKVTLTWDKVAGATNYWVCHATETIKELSSCTYATGGTWVKPIATNNVAIPLQNGVKYYFRMLAENGEGYASAASEEATATPGKATTGATGKLNDTGITTCSNATTNGLPCPQADFPGQDAESGRDANQATNNDADGHRGFSFTKISSTGAELPASATQWSCVKDNVTGLMWEVKTDDSGLHDKDWTYSWYEPDGSKNGGNAGTQNGGSCGETSICDTSSYVQSVNAHGWCGANDWRMPTVDELSGIATLDRVDPAIDTRYFPNVPSTTIPPSVFLWSSSPLVAYDSKVRGISLGGFYLYDGSNSSTSKYNQHHVWLVRSGQ</sequence>
<feature type="region of interest" description="Disordered" evidence="1">
    <location>
        <begin position="1217"/>
        <end position="1250"/>
    </location>
</feature>
<feature type="domain" description="PKD" evidence="2">
    <location>
        <begin position="834"/>
        <end position="885"/>
    </location>
</feature>
<dbReference type="PROSITE" id="PS50853">
    <property type="entry name" value="FN3"/>
    <property type="match status" value="1"/>
</dbReference>
<dbReference type="Pfam" id="PF17963">
    <property type="entry name" value="Big_9"/>
    <property type="match status" value="2"/>
</dbReference>
<organism evidence="4 5">
    <name type="scientific">Thiothrix lacustris</name>
    <dbReference type="NCBI Taxonomy" id="525917"/>
    <lineage>
        <taxon>Bacteria</taxon>
        <taxon>Pseudomonadati</taxon>
        <taxon>Pseudomonadota</taxon>
        <taxon>Gammaproteobacteria</taxon>
        <taxon>Thiotrichales</taxon>
        <taxon>Thiotrichaceae</taxon>
        <taxon>Thiothrix</taxon>
    </lineage>
</organism>
<proteinExistence type="predicted"/>
<evidence type="ECO:0000313" key="4">
    <source>
        <dbReference type="EMBL" id="OQX11937.1"/>
    </source>
</evidence>
<dbReference type="Proteomes" id="UP000192491">
    <property type="component" value="Unassembled WGS sequence"/>
</dbReference>
<dbReference type="Gene3D" id="2.60.40.3440">
    <property type="match status" value="2"/>
</dbReference>
<dbReference type="CDD" id="cd00063">
    <property type="entry name" value="FN3"/>
    <property type="match status" value="1"/>
</dbReference>
<dbReference type="InterPro" id="IPR000601">
    <property type="entry name" value="PKD_dom"/>
</dbReference>
<dbReference type="InterPro" id="IPR013783">
    <property type="entry name" value="Ig-like_fold"/>
</dbReference>
<feature type="region of interest" description="Disordered" evidence="1">
    <location>
        <begin position="1047"/>
        <end position="1096"/>
    </location>
</feature>
<dbReference type="InterPro" id="IPR035986">
    <property type="entry name" value="PKD_dom_sf"/>
</dbReference>
<evidence type="ECO:0000313" key="5">
    <source>
        <dbReference type="Proteomes" id="UP000192491"/>
    </source>
</evidence>
<dbReference type="EMBL" id="MTEJ01000076">
    <property type="protein sequence ID" value="OQX11937.1"/>
    <property type="molecule type" value="Genomic_DNA"/>
</dbReference>
<dbReference type="Pfam" id="PF18911">
    <property type="entry name" value="PKD_4"/>
    <property type="match status" value="1"/>
</dbReference>
<dbReference type="SUPFAM" id="SSF49265">
    <property type="entry name" value="Fibronectin type III"/>
    <property type="match status" value="1"/>
</dbReference>
<gene>
    <name evidence="4" type="ORF">BWK73_16210</name>
</gene>
<dbReference type="PROSITE" id="PS51257">
    <property type="entry name" value="PROKAR_LIPOPROTEIN"/>
    <property type="match status" value="1"/>
</dbReference>
<evidence type="ECO:0000259" key="3">
    <source>
        <dbReference type="PROSITE" id="PS50853"/>
    </source>
</evidence>
<evidence type="ECO:0008006" key="6">
    <source>
        <dbReference type="Google" id="ProtNLM"/>
    </source>
</evidence>
<dbReference type="InterPro" id="IPR011460">
    <property type="entry name" value="Lcl_C"/>
</dbReference>
<dbReference type="InterPro" id="IPR003961">
    <property type="entry name" value="FN3_dom"/>
</dbReference>
<dbReference type="Pfam" id="PF07603">
    <property type="entry name" value="Lcl_C"/>
    <property type="match status" value="1"/>
</dbReference>
<feature type="domain" description="Fibronectin type-III" evidence="3">
    <location>
        <begin position="1097"/>
        <end position="1192"/>
    </location>
</feature>
<evidence type="ECO:0000256" key="1">
    <source>
        <dbReference type="SAM" id="MobiDB-lite"/>
    </source>
</evidence>
<reference evidence="4 5" key="1">
    <citation type="submission" date="2017-01" db="EMBL/GenBank/DDBJ databases">
        <title>Novel large sulfur bacteria in the metagenomes of groundwater-fed chemosynthetic microbial mats in the Lake Huron basin.</title>
        <authorList>
            <person name="Sharrar A.M."/>
            <person name="Flood B.E."/>
            <person name="Bailey J.V."/>
            <person name="Jones D.S."/>
            <person name="Biddanda B."/>
            <person name="Ruberg S.A."/>
            <person name="Marcus D.N."/>
            <person name="Dick G.J."/>
        </authorList>
    </citation>
    <scope>NUCLEOTIDE SEQUENCE [LARGE SCALE GENOMIC DNA]</scope>
    <source>
        <strain evidence="4">A8</strain>
    </source>
</reference>